<accession>A0A5C4T3M2</accession>
<dbReference type="PANTHER" id="PTHR22953">
    <property type="entry name" value="ACID PHOSPHATASE RELATED"/>
    <property type="match status" value="1"/>
</dbReference>
<feature type="domain" description="SLH" evidence="4">
    <location>
        <begin position="2010"/>
        <end position="2068"/>
    </location>
</feature>
<dbReference type="InterPro" id="IPR001119">
    <property type="entry name" value="SLH_dom"/>
</dbReference>
<proteinExistence type="predicted"/>
<dbReference type="SUPFAM" id="SSF49363">
    <property type="entry name" value="Purple acid phosphatase, N-terminal domain"/>
    <property type="match status" value="1"/>
</dbReference>
<reference evidence="5 6" key="1">
    <citation type="submission" date="2019-05" db="EMBL/GenBank/DDBJ databases">
        <title>We sequenced the genome of Paenibacillus hemerocallicola KCTC 33185 for further insight into its adaptation and study the phylogeny of Paenibacillus.</title>
        <authorList>
            <person name="Narsing Rao M.P."/>
        </authorList>
    </citation>
    <scope>NUCLEOTIDE SEQUENCE [LARGE SCALE GENOMIC DNA]</scope>
    <source>
        <strain evidence="5 6">KCTC 33185</strain>
    </source>
</reference>
<dbReference type="Proteomes" id="UP000307943">
    <property type="component" value="Unassembled WGS sequence"/>
</dbReference>
<dbReference type="GO" id="GO:0003993">
    <property type="term" value="F:acid phosphatase activity"/>
    <property type="evidence" value="ECO:0007669"/>
    <property type="project" value="InterPro"/>
</dbReference>
<feature type="chain" id="PRO_5022746576" description="SLH domain-containing protein" evidence="3">
    <location>
        <begin position="32"/>
        <end position="2068"/>
    </location>
</feature>
<sequence length="2068" mass="219022">MHRTSASKLISAILAVLLVISGLAAPMTASAAAPAAIPSQIAMSIAGGAEAGKSAMSFNWVTDPTVNNSEIIYGTSSDLVGGVIKSATMSSPVATDIFPENRRTGFKAIHSFNVIVQDLTPGTKYYYKVGNASSGYSATASFTSPVDSNGKKPFSFVITPDTQGTSVSAFDNTAKLYDYIKANEPDAAFLLHMGDVVEDGHVSDQWQYFFDAAQNLLDTLPIMATPGNHDGASYDRDFVQYKARFNHTSLRKPSGLSSAADGTVYSFEYGDALFISLNSFASSADNAIQWGFLADEAAKTTKKWKIAYLHVPPYDPGSSHYQIDNVTGKKLTDAGVDLVFNGHEHAYARTTLKTTSTAPGTGSFEKAKFGEAPTYVIGGSVYNYGYSLDTSRDTSWNDYFYDLRINKTGTGGGAIYSPGVYSKVEVTSNAIIYKAYYKATGSENPFRVIDEFTITKSGNKITQPTGGGKAPTSVTYLFDSFKQESGKYIARFNWVTPVTTKTTQLYYAKKSDFESNGGKFTNVAVGTNNAVDLSSAISKANYNSAGTAYSVAPVQSHKAETAALEPGTEYVYSVGDGSTNVTSVESPVGFTTPASNLDTFNFNWVTDVHAASNNKVNHNNKALNQAFTDFPNAAFILSSGDQVTYGFDTSEWDGFFESNADTFARVPLYMGTGNHEYDGAGNSWAPNNSWNPVDPTLQNLLGRYNPPKNGASYYGGGDGTQRMVAGMDKMQFESSNYYFVYGDTLFLMMDYQDQNNAAQIKAQQDWMKSVVKQNPTKWRVAVIHKSLFGYRMANPVASWTSAFDEAGVDVVLMGHDHLYVRTKLYANGAIIEPQTYGNGTTYITSYSGNNDRRGTYYTKDPANVAYVDVRAIGPGFSNISISPSEIRVTSKGYDSNGTLVTGDSNALVTNKPRTPDLSAWSYPQVPQDVNELTITNVAVTGIAKEGQTLNASVTPSSATATFRWERSTDGTTWTAIAGEASSNYSIKTADVGLYLRSVATGTGFYNGVATSLATAKVTPLAGSGTTAVKIGTASELVAFSLGFGTPAYPIDGKYELSADIDMKDVSFSAIGGGATPTPFLGTFNGKGYKIRNLNILSGNNNTGLFAYIGAGGRVANVKLVNVDITGVNSTGSIAGTSIGTIENSYVDGKVTGAGYTGGIVGLLHAGTVQNSSVTAEVYGNTVGGLIGGTNWNGSGSPLTQRDTTTGKVILNNYVKGTVTGLVGGQYFGAVVGDMGGSSGSLLQTFTGNSVSNAVYEAAPGKIAGYWSGSRPIIDPNQVNYYDSVKLSTSGLPTGITAAFVGKTASELAQKTAFEALGWDFTKVWDWDATNNVPVPRAIDVGGGTEDNFVTVIATANTGGTISPNGYVLVERGQSQKFTFTPNKYFEIDTVKVDGVENKAAAAAGEFIFDNVTAVHSIDVTFKLSDATSGVAPSLVSTSAYYNRAVEAHIWVTVDFGSGALGIQPENWRKAVNSVKIMKDNALVLDAAGGYWFPSTGYGAPPERLEIAYDDINKLPEYGNLVPGTYDLVITFADLNSTVYTIPLTVEDRKVSALTVDGGTITVDGIAVSSPAQVKQDSQVTVKASVPNGQRFVKWTATGLANESYTANPFAFAMPASQVTLKAGYENMPSGGDSDNGSDDGSNNSEGNNNSSGGSSNNSGGSGNNNGTVTPKPEPSETENNSITVTMEVKQTATGSTAYATVTEKAVADALAFAEAASGKVEIKVVAPADAKAVELTIPKLSIGAVADGKTESLAISTPVAAITFDSKALQTIAGAAKADVKVSASVVDPGALSVPAAILEKVADRPVYDFTVTSGDDQLSNFNGGHATVEVPYSLKAGEDANAIVVYYLDDNGNLQQVLARFDAATGTVKMTLSHFSRYVIGYNKVKFADVESTKWYAGAVDFVTARQLFSGVSDGIFAPDMTMTRAMFVLVLANMEGADLSSYKTSEFIDVDIHAWYGKAAAWATDKKIVSGVGNGRFDPDAQITREQMALMLNNYIKHKGIILASTSQPDFADASTVSNWAKDAVTRIQSYGIISGVGENIFAPKANADRASVATIFTNFIKAFIK</sequence>
<dbReference type="Gene3D" id="2.60.40.2700">
    <property type="match status" value="1"/>
</dbReference>
<dbReference type="SUPFAM" id="SSF56300">
    <property type="entry name" value="Metallo-dependent phosphatases"/>
    <property type="match status" value="2"/>
</dbReference>
<feature type="domain" description="SLH" evidence="4">
    <location>
        <begin position="1884"/>
        <end position="1943"/>
    </location>
</feature>
<dbReference type="Gene3D" id="2.60.40.380">
    <property type="entry name" value="Purple acid phosphatase-like, N-terminal"/>
    <property type="match status" value="1"/>
</dbReference>
<dbReference type="InterPro" id="IPR015914">
    <property type="entry name" value="PAPs_N"/>
</dbReference>
<dbReference type="PROSITE" id="PS51272">
    <property type="entry name" value="SLH"/>
    <property type="match status" value="3"/>
</dbReference>
<dbReference type="Gene3D" id="2.160.20.110">
    <property type="match status" value="1"/>
</dbReference>
<dbReference type="EMBL" id="VDCQ01000044">
    <property type="protein sequence ID" value="TNJ63350.1"/>
    <property type="molecule type" value="Genomic_DNA"/>
</dbReference>
<evidence type="ECO:0000259" key="4">
    <source>
        <dbReference type="PROSITE" id="PS51272"/>
    </source>
</evidence>
<comment type="caution">
    <text evidence="5">The sequence shown here is derived from an EMBL/GenBank/DDBJ whole genome shotgun (WGS) entry which is preliminary data.</text>
</comment>
<organism evidence="5 6">
    <name type="scientific">Paenibacillus hemerocallicola</name>
    <dbReference type="NCBI Taxonomy" id="1172614"/>
    <lineage>
        <taxon>Bacteria</taxon>
        <taxon>Bacillati</taxon>
        <taxon>Bacillota</taxon>
        <taxon>Bacilli</taxon>
        <taxon>Bacillales</taxon>
        <taxon>Paenibacillaceae</taxon>
        <taxon>Paenibacillus</taxon>
    </lineage>
</organism>
<name>A0A5C4T3M2_9BACL</name>
<feature type="region of interest" description="Disordered" evidence="2">
    <location>
        <begin position="1623"/>
        <end position="1679"/>
    </location>
</feature>
<evidence type="ECO:0000313" key="5">
    <source>
        <dbReference type="EMBL" id="TNJ63350.1"/>
    </source>
</evidence>
<evidence type="ECO:0000256" key="1">
    <source>
        <dbReference type="ARBA" id="ARBA00022729"/>
    </source>
</evidence>
<evidence type="ECO:0000256" key="2">
    <source>
        <dbReference type="SAM" id="MobiDB-lite"/>
    </source>
</evidence>
<evidence type="ECO:0000256" key="3">
    <source>
        <dbReference type="SAM" id="SignalP"/>
    </source>
</evidence>
<dbReference type="InterPro" id="IPR039331">
    <property type="entry name" value="PAPs-like"/>
</dbReference>
<dbReference type="InterPro" id="IPR029052">
    <property type="entry name" value="Metallo-depent_PP-like"/>
</dbReference>
<dbReference type="PANTHER" id="PTHR22953:SF153">
    <property type="entry name" value="PURPLE ACID PHOSPHATASE"/>
    <property type="match status" value="1"/>
</dbReference>
<dbReference type="OrthoDB" id="9801679at2"/>
<protein>
    <recommendedName>
        <fullName evidence="4">SLH domain-containing protein</fullName>
    </recommendedName>
</protein>
<dbReference type="RefSeq" id="WP_139605162.1">
    <property type="nucleotide sequence ID" value="NZ_VDCQ01000044.1"/>
</dbReference>
<keyword evidence="1 3" id="KW-0732">Signal</keyword>
<feature type="compositionally biased region" description="Low complexity" evidence="2">
    <location>
        <begin position="1629"/>
        <end position="1658"/>
    </location>
</feature>
<dbReference type="Gene3D" id="3.60.21.10">
    <property type="match status" value="2"/>
</dbReference>
<feature type="signal peptide" evidence="3">
    <location>
        <begin position="1"/>
        <end position="31"/>
    </location>
</feature>
<feature type="domain" description="SLH" evidence="4">
    <location>
        <begin position="1945"/>
        <end position="2008"/>
    </location>
</feature>
<dbReference type="Pfam" id="PF16656">
    <property type="entry name" value="Pur_ac_phosph_N"/>
    <property type="match status" value="1"/>
</dbReference>
<dbReference type="InterPro" id="IPR004843">
    <property type="entry name" value="Calcineurin-like_PHP"/>
</dbReference>
<gene>
    <name evidence="5" type="ORF">FE784_25870</name>
</gene>
<dbReference type="Pfam" id="PF00395">
    <property type="entry name" value="SLH"/>
    <property type="match status" value="3"/>
</dbReference>
<evidence type="ECO:0000313" key="6">
    <source>
        <dbReference type="Proteomes" id="UP000307943"/>
    </source>
</evidence>
<keyword evidence="6" id="KW-1185">Reference proteome</keyword>
<dbReference type="InterPro" id="IPR008963">
    <property type="entry name" value="Purple_acid_Pase-like_N"/>
</dbReference>
<dbReference type="Pfam" id="PF00149">
    <property type="entry name" value="Metallophos"/>
    <property type="match status" value="2"/>
</dbReference>
<dbReference type="GO" id="GO:0046872">
    <property type="term" value="F:metal ion binding"/>
    <property type="evidence" value="ECO:0007669"/>
    <property type="project" value="InterPro"/>
</dbReference>